<evidence type="ECO:0000256" key="1">
    <source>
        <dbReference type="ARBA" id="ARBA00008558"/>
    </source>
</evidence>
<gene>
    <name evidence="6 9" type="primary">orn</name>
    <name evidence="9" type="ORF">IOE58_02145</name>
</gene>
<dbReference type="HAMAP" id="MF_00045">
    <property type="entry name" value="Oligoribonuclease"/>
    <property type="match status" value="1"/>
</dbReference>
<evidence type="ECO:0000313" key="10">
    <source>
        <dbReference type="Proteomes" id="UP000644727"/>
    </source>
</evidence>
<dbReference type="InterPro" id="IPR022894">
    <property type="entry name" value="Oligoribonuclease"/>
</dbReference>
<dbReference type="Gene3D" id="1.50.10.10">
    <property type="match status" value="1"/>
</dbReference>
<keyword evidence="3 6" id="KW-0378">Hydrolase</keyword>
<dbReference type="InterPro" id="IPR012341">
    <property type="entry name" value="6hp_glycosidase-like_sf"/>
</dbReference>
<proteinExistence type="inferred from homology"/>
<keyword evidence="4 6" id="KW-0269">Exonuclease</keyword>
<sequence length="668" mass="73090">MSSSPTRSNQDRIIWVDCEMTGLDKQRDALVEIAVLVTDADLNILGDGVDVVIKPPAEALTQMDPFVRTMHTTSGLLEELDGGMTLAQAEQACLDYVRRHCPEPGKAPLAGNSVGTDRVFLDRDVPKFAGHLSYRTIDVSSLKELAKRWFPRVYYNMPRKNGGHRALADIRESIQELKYYRQVLLVAEPGPTTAEVQAAAKSFELPAVGAPAAATTGDAATTENATTAEDTTVTIDSPATEGPAGSTAEGATGARTPWLDVPAHRTWLEGEGDDLLVFATDSAREDGGFAWLDENGEADLTRPSELWITCRMTHCFALGHMMGRPEFGRFADHGVASLRGVFRDAEHGGWFASVADGRPVDDSKQAYAHAFVVLAAASATAAGRPGARGLLDAALEVLDQKFFDHSAGMSVDTFDRTFTECEAYRGINANMHTVEALLSAADVTGERRWLDRAVGIMTRAIDEFARGNDWALPEHFDVDWNPLLDYNREEPNHPFRPYGATVGHWIEWARLVLHARAALLAADGSAPEWMLEAATALMEKSADSFGTDGAPGFVYTVDWDGTPMARERMHWVAAEAVGAAAVMYRVTGERVWAERYEQWWEYISTYLLDADGGSWFHELDADNEPQGVTWPGKPDVYHAFQATIIPRLPVTPTMAAALREGMLDSSRA</sequence>
<comment type="similarity">
    <text evidence="6">Belongs to the oligoribonuclease family.</text>
</comment>
<dbReference type="SUPFAM" id="SSF48208">
    <property type="entry name" value="Six-hairpin glycosidases"/>
    <property type="match status" value="1"/>
</dbReference>
<keyword evidence="2 6" id="KW-0540">Nuclease</keyword>
<comment type="similarity">
    <text evidence="1">Belongs to the N-acylglucosamine 2-epimerase family.</text>
</comment>
<keyword evidence="10" id="KW-1185">Reference proteome</keyword>
<dbReference type="SUPFAM" id="SSF53098">
    <property type="entry name" value="Ribonuclease H-like"/>
    <property type="match status" value="1"/>
</dbReference>
<evidence type="ECO:0000256" key="6">
    <source>
        <dbReference type="HAMAP-Rule" id="MF_00045"/>
    </source>
</evidence>
<evidence type="ECO:0000256" key="3">
    <source>
        <dbReference type="ARBA" id="ARBA00022801"/>
    </source>
</evidence>
<evidence type="ECO:0000259" key="8">
    <source>
        <dbReference type="SMART" id="SM00479"/>
    </source>
</evidence>
<accession>A0ABR9VXY9</accession>
<dbReference type="InterPro" id="IPR010819">
    <property type="entry name" value="AGE/CE"/>
</dbReference>
<feature type="region of interest" description="Disordered" evidence="7">
    <location>
        <begin position="214"/>
        <end position="256"/>
    </location>
</feature>
<dbReference type="Gene3D" id="3.30.420.10">
    <property type="entry name" value="Ribonuclease H-like superfamily/Ribonuclease H"/>
    <property type="match status" value="1"/>
</dbReference>
<feature type="compositionally biased region" description="Low complexity" evidence="7">
    <location>
        <begin position="214"/>
        <end position="234"/>
    </location>
</feature>
<comment type="subcellular location">
    <subcellularLocation>
        <location evidence="6">Cytoplasm</location>
    </subcellularLocation>
</comment>
<feature type="active site" evidence="6">
    <location>
        <position position="134"/>
    </location>
</feature>
<dbReference type="NCBIfam" id="NF003765">
    <property type="entry name" value="PRK05359.1"/>
    <property type="match status" value="1"/>
</dbReference>
<dbReference type="EC" id="3.1.-.-" evidence="6"/>
<keyword evidence="6" id="KW-0963">Cytoplasm</keyword>
<feature type="domain" description="Exonuclease" evidence="8">
    <location>
        <begin position="12"/>
        <end position="186"/>
    </location>
</feature>
<evidence type="ECO:0000256" key="7">
    <source>
        <dbReference type="SAM" id="MobiDB-lite"/>
    </source>
</evidence>
<dbReference type="RefSeq" id="WP_193864768.1">
    <property type="nucleotide sequence ID" value="NZ_JADEYR010000001.1"/>
</dbReference>
<evidence type="ECO:0000256" key="5">
    <source>
        <dbReference type="ARBA" id="ARBA00023235"/>
    </source>
</evidence>
<dbReference type="InterPro" id="IPR012337">
    <property type="entry name" value="RNaseH-like_sf"/>
</dbReference>
<evidence type="ECO:0000313" key="9">
    <source>
        <dbReference type="EMBL" id="MBE9403049.1"/>
    </source>
</evidence>
<comment type="caution">
    <text evidence="9">The sequence shown here is derived from an EMBL/GenBank/DDBJ whole genome shotgun (WGS) entry which is preliminary data.</text>
</comment>
<organism evidence="9 10">
    <name type="scientific">Brachybacterium epidermidis</name>
    <dbReference type="NCBI Taxonomy" id="2781983"/>
    <lineage>
        <taxon>Bacteria</taxon>
        <taxon>Bacillati</taxon>
        <taxon>Actinomycetota</taxon>
        <taxon>Actinomycetes</taxon>
        <taxon>Micrococcales</taxon>
        <taxon>Dermabacteraceae</taxon>
        <taxon>Brachybacterium</taxon>
    </lineage>
</organism>
<evidence type="ECO:0000256" key="4">
    <source>
        <dbReference type="ARBA" id="ARBA00022839"/>
    </source>
</evidence>
<evidence type="ECO:0000256" key="2">
    <source>
        <dbReference type="ARBA" id="ARBA00022722"/>
    </source>
</evidence>
<protein>
    <recommendedName>
        <fullName evidence="6">Oligoribonuclease</fullName>
        <ecNumber evidence="6">3.1.-.-</ecNumber>
    </recommendedName>
</protein>
<dbReference type="SMART" id="SM00479">
    <property type="entry name" value="EXOIII"/>
    <property type="match status" value="1"/>
</dbReference>
<name>A0ABR9VXY9_9MICO</name>
<dbReference type="InterPro" id="IPR008928">
    <property type="entry name" value="6-hairpin_glycosidase_sf"/>
</dbReference>
<reference evidence="9 10" key="1">
    <citation type="submission" date="2020-10" db="EMBL/GenBank/DDBJ databases">
        <title>Draft genome and description of Brachybacterium epidermidis sp nov.</title>
        <authorList>
            <person name="Boxberger M."/>
            <person name="La Scola B."/>
        </authorList>
    </citation>
    <scope>NUCLEOTIDE SEQUENCE [LARGE SCALE GENOMIC DNA]</scope>
    <source>
        <strain evidence="9 10">Marseille-Q2903</strain>
    </source>
</reference>
<dbReference type="InterPro" id="IPR036397">
    <property type="entry name" value="RNaseH_sf"/>
</dbReference>
<dbReference type="InterPro" id="IPR013520">
    <property type="entry name" value="Ribonucl_H"/>
</dbReference>
<dbReference type="Pfam" id="PF07221">
    <property type="entry name" value="GlcNAc_2-epim"/>
    <property type="match status" value="1"/>
</dbReference>
<dbReference type="EMBL" id="JADEYR010000001">
    <property type="protein sequence ID" value="MBE9403049.1"/>
    <property type="molecule type" value="Genomic_DNA"/>
</dbReference>
<dbReference type="PANTHER" id="PTHR15108">
    <property type="entry name" value="N-ACYLGLUCOSAMINE-2-EPIMERASE"/>
    <property type="match status" value="1"/>
</dbReference>
<comment type="function">
    <text evidence="6">3'-to-5' exoribonuclease specific for small oligoribonucleotides.</text>
</comment>
<dbReference type="Proteomes" id="UP000644727">
    <property type="component" value="Unassembled WGS sequence"/>
</dbReference>
<keyword evidence="5" id="KW-0413">Isomerase</keyword>
<dbReference type="Pfam" id="PF00929">
    <property type="entry name" value="RNase_T"/>
    <property type="match status" value="1"/>
</dbReference>
<dbReference type="GO" id="GO:0016787">
    <property type="term" value="F:hydrolase activity"/>
    <property type="evidence" value="ECO:0007669"/>
    <property type="project" value="UniProtKB-KW"/>
</dbReference>
<dbReference type="CDD" id="cd06135">
    <property type="entry name" value="Orn"/>
    <property type="match status" value="1"/>
</dbReference>